<evidence type="ECO:0000256" key="1">
    <source>
        <dbReference type="ARBA" id="ARBA00010333"/>
    </source>
</evidence>
<accession>A0A0D0TS82</accession>
<feature type="domain" description="Solute-binding protein family 3/N-terminal" evidence="3">
    <location>
        <begin position="64"/>
        <end position="294"/>
    </location>
</feature>
<protein>
    <submittedName>
        <fullName evidence="4">Bacterial extracellular solute-binding protein, family 3</fullName>
    </submittedName>
</protein>
<dbReference type="AlphaFoldDB" id="A0A0D0TS82"/>
<comment type="caution">
    <text evidence="4">The sequence shown here is derived from an EMBL/GenBank/DDBJ whole genome shotgun (WGS) entry which is preliminary data.</text>
</comment>
<dbReference type="PATRIC" id="fig|294.125.peg.1054"/>
<name>A0A0D0TS82_PSEFL</name>
<reference evidence="4 5" key="1">
    <citation type="submission" date="2015-01" db="EMBL/GenBank/DDBJ databases">
        <title>Genome sequence of the beneficial rhizobacterium Pseudomonas fluorescens 2-79.</title>
        <authorList>
            <person name="Thuermer A."/>
            <person name="Daniel R."/>
        </authorList>
    </citation>
    <scope>NUCLEOTIDE SEQUENCE [LARGE SCALE GENOMIC DNA]</scope>
    <source>
        <strain evidence="4 5">2-79</strain>
    </source>
</reference>
<dbReference type="EMBL" id="JXCQ01000006">
    <property type="protein sequence ID" value="KIR23675.1"/>
    <property type="molecule type" value="Genomic_DNA"/>
</dbReference>
<evidence type="ECO:0000313" key="5">
    <source>
        <dbReference type="Proteomes" id="UP000032210"/>
    </source>
</evidence>
<sequence length="308" mass="33774">MLAKNSQAMHLFRKHALSLTFFASKLAPTKNFTKEHAMELRPWTVLLGLVLLPSLSLAAGKCERLVITGSPDAPPLLWRDPQDPTHLIGATAEVLQQVGKELGLKIDLLYGGKRSLALDEARSGRMDILADAPLNLGELDNFDYIHPALMQTDYLVWTRKDSPLAYTTVADLHGHKGAVSERARLSAEFEAFAGQQLSLQRLPNLTPAFQKLLLGEVDYVLAGRYSGMAMAQTLGMNNDLVAHEVPADQPGLYLAISHNSACNDPWLRGQLAKKMTELPASGVAQAALQRNLERWKAQLQQPVGTPTQ</sequence>
<dbReference type="Gene3D" id="3.40.190.10">
    <property type="entry name" value="Periplasmic binding protein-like II"/>
    <property type="match status" value="2"/>
</dbReference>
<proteinExistence type="inferred from homology"/>
<gene>
    <name evidence="4" type="ORF">PFLU3_10270</name>
</gene>
<dbReference type="SMART" id="SM00062">
    <property type="entry name" value="PBPb"/>
    <property type="match status" value="1"/>
</dbReference>
<comment type="similarity">
    <text evidence="1">Belongs to the bacterial solute-binding protein 3 family.</text>
</comment>
<dbReference type="Proteomes" id="UP000032210">
    <property type="component" value="Unassembled WGS sequence"/>
</dbReference>
<evidence type="ECO:0000259" key="3">
    <source>
        <dbReference type="SMART" id="SM00062"/>
    </source>
</evidence>
<dbReference type="SUPFAM" id="SSF53850">
    <property type="entry name" value="Periplasmic binding protein-like II"/>
    <property type="match status" value="1"/>
</dbReference>
<evidence type="ECO:0000256" key="2">
    <source>
        <dbReference type="ARBA" id="ARBA00022729"/>
    </source>
</evidence>
<dbReference type="PANTHER" id="PTHR35936:SF6">
    <property type="entry name" value="AMINO ACID ABC TRANSPORTER SUBSTRATE-BINDING PAAT FAMILY PROTEIN"/>
    <property type="match status" value="1"/>
</dbReference>
<evidence type="ECO:0000313" key="4">
    <source>
        <dbReference type="EMBL" id="KIR23675.1"/>
    </source>
</evidence>
<dbReference type="PANTHER" id="PTHR35936">
    <property type="entry name" value="MEMBRANE-BOUND LYTIC MUREIN TRANSGLYCOSYLASE F"/>
    <property type="match status" value="1"/>
</dbReference>
<keyword evidence="2" id="KW-0732">Signal</keyword>
<organism evidence="4 5">
    <name type="scientific">Pseudomonas fluorescens</name>
    <dbReference type="NCBI Taxonomy" id="294"/>
    <lineage>
        <taxon>Bacteria</taxon>
        <taxon>Pseudomonadati</taxon>
        <taxon>Pseudomonadota</taxon>
        <taxon>Gammaproteobacteria</taxon>
        <taxon>Pseudomonadales</taxon>
        <taxon>Pseudomonadaceae</taxon>
        <taxon>Pseudomonas</taxon>
    </lineage>
</organism>
<dbReference type="InterPro" id="IPR001638">
    <property type="entry name" value="Solute-binding_3/MltF_N"/>
</dbReference>